<evidence type="ECO:0000313" key="3">
    <source>
        <dbReference type="Proteomes" id="UP000244755"/>
    </source>
</evidence>
<dbReference type="KEGG" id="mee:DA075_10020"/>
<accession>A0A2R4WI51</accession>
<name>A0A2R4WI51_9HYPH</name>
<protein>
    <submittedName>
        <fullName evidence="2">Uncharacterized protein</fullName>
    </submittedName>
</protein>
<reference evidence="2 3" key="1">
    <citation type="submission" date="2018-04" db="EMBL/GenBank/DDBJ databases">
        <title>Methylobacterium sp. PR1016A genome.</title>
        <authorList>
            <person name="Park W."/>
        </authorList>
    </citation>
    <scope>NUCLEOTIDE SEQUENCE [LARGE SCALE GENOMIC DNA]</scope>
    <source>
        <strain evidence="2 3">PR1016A</strain>
    </source>
</reference>
<keyword evidence="3" id="KW-1185">Reference proteome</keyword>
<dbReference type="AlphaFoldDB" id="A0A2R4WI51"/>
<keyword evidence="1" id="KW-0472">Membrane</keyword>
<evidence type="ECO:0000313" key="2">
    <source>
        <dbReference type="EMBL" id="AWB21208.1"/>
    </source>
</evidence>
<gene>
    <name evidence="2" type="ORF">DA075_10020</name>
</gene>
<proteinExistence type="predicted"/>
<keyword evidence="1" id="KW-0812">Transmembrane</keyword>
<feature type="transmembrane region" description="Helical" evidence="1">
    <location>
        <begin position="53"/>
        <end position="73"/>
    </location>
</feature>
<dbReference type="RefSeq" id="WP_099953084.1">
    <property type="nucleotide sequence ID" value="NZ_CP028843.1"/>
</dbReference>
<dbReference type="Proteomes" id="UP000244755">
    <property type="component" value="Chromosome 1"/>
</dbReference>
<sequence length="101" mass="11386">MIARDRNVLRVGNLIIRAERWPWQGYGWRSTGGFKAPLNQGGARFGAGWRWKLGICVGSTTVLVELLFGMLVFRWESAADRAAIAARKARIDEILRTRVAE</sequence>
<evidence type="ECO:0000256" key="1">
    <source>
        <dbReference type="SAM" id="Phobius"/>
    </source>
</evidence>
<organism evidence="2 3">
    <name type="scientific">Methylobacterium currus</name>
    <dbReference type="NCBI Taxonomy" id="2051553"/>
    <lineage>
        <taxon>Bacteria</taxon>
        <taxon>Pseudomonadati</taxon>
        <taxon>Pseudomonadota</taxon>
        <taxon>Alphaproteobacteria</taxon>
        <taxon>Hyphomicrobiales</taxon>
        <taxon>Methylobacteriaceae</taxon>
        <taxon>Methylobacterium</taxon>
    </lineage>
</organism>
<keyword evidence="1" id="KW-1133">Transmembrane helix</keyword>
<dbReference type="EMBL" id="CP028843">
    <property type="protein sequence ID" value="AWB21208.1"/>
    <property type="molecule type" value="Genomic_DNA"/>
</dbReference>
<dbReference type="OrthoDB" id="8481497at2"/>